<evidence type="ECO:0000256" key="4">
    <source>
        <dbReference type="ARBA" id="ARBA00023004"/>
    </source>
</evidence>
<sequence length="479" mass="53564">MLKQVSQRNSYQNYLKKVNFQSRLQFYNFCQQKDQKQSLDLGLQEIRDVLQGIQIEGKNVINSNVVQNLQILEGGKIQMQIKTNLNFRKVSSIIRSSIKEKVPWAKNIDIQLAGKDSLSILDKKQGLSKVKKIIAVSSCKGGVGKSTVSINLAFSLQKLGKKVGIFDADIYGPSLPTLINRETSKLYAHEDNPKSVIPIEYEGLKAMSYGFVTQQQSILRGPLVSSIVSQLIHQCDWGELDYLVVDMPPGTGDIQITLCQELQLTAAVIVTTPQKLSFVDVVKGIHMFDSMKVPTVSIVENMQYFTCDGCGKVHQPFGQGYLNMIIKQFGIKNSLAIPIEAQISKGSDSGKPACLVLPEEHEITKAYSKLAESVEKEILALESLKIPVVRYQTGTQEVIVQEYGSNKILKKIKARELRKKCQCAICIDEFTGESLIDENKIAEDIYPHKIEPKGNYAVAMVWNDGHNSSLYPYERLLNL</sequence>
<dbReference type="FunCoup" id="A0A0V0QIC2">
    <property type="interactions" value="19"/>
</dbReference>
<comment type="caution">
    <text evidence="8">The sequence shown here is derived from an EMBL/GenBank/DDBJ whole genome shotgun (WGS) entry which is preliminary data.</text>
</comment>
<name>A0A0V0QIC2_PSEPJ</name>
<dbReference type="InterPro" id="IPR033756">
    <property type="entry name" value="YlxH/NBP35"/>
</dbReference>
<evidence type="ECO:0000256" key="3">
    <source>
        <dbReference type="ARBA" id="ARBA00022840"/>
    </source>
</evidence>
<dbReference type="InterPro" id="IPR044304">
    <property type="entry name" value="NUBPL-like"/>
</dbReference>
<dbReference type="GO" id="GO:0051539">
    <property type="term" value="F:4 iron, 4 sulfur cluster binding"/>
    <property type="evidence" value="ECO:0007669"/>
    <property type="project" value="TreeGrafter"/>
</dbReference>
<dbReference type="GO" id="GO:0016787">
    <property type="term" value="F:hydrolase activity"/>
    <property type="evidence" value="ECO:0007669"/>
    <property type="project" value="UniProtKB-KW"/>
</dbReference>
<evidence type="ECO:0000256" key="5">
    <source>
        <dbReference type="ARBA" id="ARBA00023014"/>
    </source>
</evidence>
<feature type="domain" description="Gamma-butyrobetaine hydroxylase-like N-terminal" evidence="7">
    <location>
        <begin position="410"/>
        <end position="476"/>
    </location>
</feature>
<evidence type="ECO:0000313" key="8">
    <source>
        <dbReference type="EMBL" id="KRX01966.1"/>
    </source>
</evidence>
<dbReference type="PANTHER" id="PTHR42961:SF2">
    <property type="entry name" value="IRON-SULFUR PROTEIN NUBPL"/>
    <property type="match status" value="1"/>
</dbReference>
<dbReference type="GO" id="GO:0046872">
    <property type="term" value="F:metal ion binding"/>
    <property type="evidence" value="ECO:0007669"/>
    <property type="project" value="UniProtKB-KW"/>
</dbReference>
<dbReference type="PROSITE" id="PS01215">
    <property type="entry name" value="MRP"/>
    <property type="match status" value="1"/>
</dbReference>
<evidence type="ECO:0000256" key="2">
    <source>
        <dbReference type="ARBA" id="ARBA00022741"/>
    </source>
</evidence>
<protein>
    <submittedName>
        <fullName evidence="8">p-loop containing nucleoside triphosphate hydrolase</fullName>
    </submittedName>
</protein>
<dbReference type="OMA" id="DEWSGEQ"/>
<proteinExistence type="inferred from homology"/>
<gene>
    <name evidence="8" type="ORF">PPERSA_07611</name>
</gene>
<dbReference type="InParanoid" id="A0A0V0QIC2"/>
<keyword evidence="1" id="KW-0479">Metal-binding</keyword>
<comment type="similarity">
    <text evidence="6">Belongs to the Mrp/NBP35 ATP-binding proteins family.</text>
</comment>
<dbReference type="InterPro" id="IPR038492">
    <property type="entry name" value="GBBH-like_N_sf"/>
</dbReference>
<dbReference type="Gene3D" id="3.40.50.300">
    <property type="entry name" value="P-loop containing nucleotide triphosphate hydrolases"/>
    <property type="match status" value="1"/>
</dbReference>
<dbReference type="InterPro" id="IPR010376">
    <property type="entry name" value="GBBH-like_N"/>
</dbReference>
<evidence type="ECO:0000259" key="7">
    <source>
        <dbReference type="Pfam" id="PF06155"/>
    </source>
</evidence>
<dbReference type="InterPro" id="IPR027417">
    <property type="entry name" value="P-loop_NTPase"/>
</dbReference>
<keyword evidence="2" id="KW-0547">Nucleotide-binding</keyword>
<dbReference type="GO" id="GO:0005524">
    <property type="term" value="F:ATP binding"/>
    <property type="evidence" value="ECO:0007669"/>
    <property type="project" value="UniProtKB-KW"/>
</dbReference>
<reference evidence="8 9" key="1">
    <citation type="journal article" date="2015" name="Sci. Rep.">
        <title>Genome of the facultative scuticociliatosis pathogen Pseudocohnilembus persalinus provides insight into its virulence through horizontal gene transfer.</title>
        <authorList>
            <person name="Xiong J."/>
            <person name="Wang G."/>
            <person name="Cheng J."/>
            <person name="Tian M."/>
            <person name="Pan X."/>
            <person name="Warren A."/>
            <person name="Jiang C."/>
            <person name="Yuan D."/>
            <person name="Miao W."/>
        </authorList>
    </citation>
    <scope>NUCLEOTIDE SEQUENCE [LARGE SCALE GENOMIC DNA]</scope>
    <source>
        <strain evidence="8">36N120E</strain>
    </source>
</reference>
<dbReference type="AlphaFoldDB" id="A0A0V0QIC2"/>
<keyword evidence="4" id="KW-0408">Iron</keyword>
<keyword evidence="3" id="KW-0067">ATP-binding</keyword>
<keyword evidence="9" id="KW-1185">Reference proteome</keyword>
<dbReference type="GO" id="GO:0140663">
    <property type="term" value="F:ATP-dependent FeS chaperone activity"/>
    <property type="evidence" value="ECO:0007669"/>
    <property type="project" value="InterPro"/>
</dbReference>
<evidence type="ECO:0000313" key="9">
    <source>
        <dbReference type="Proteomes" id="UP000054937"/>
    </source>
</evidence>
<dbReference type="Gene3D" id="3.30.2020.30">
    <property type="match status" value="1"/>
</dbReference>
<dbReference type="CDD" id="cd02037">
    <property type="entry name" value="Mrp_NBP35"/>
    <property type="match status" value="1"/>
</dbReference>
<dbReference type="OrthoDB" id="1741334at2759"/>
<dbReference type="Pfam" id="PF06155">
    <property type="entry name" value="GBBH-like_N"/>
    <property type="match status" value="1"/>
</dbReference>
<dbReference type="GO" id="GO:0016226">
    <property type="term" value="P:iron-sulfur cluster assembly"/>
    <property type="evidence" value="ECO:0007669"/>
    <property type="project" value="InterPro"/>
</dbReference>
<dbReference type="InterPro" id="IPR019591">
    <property type="entry name" value="Mrp/NBP35_ATP-bd"/>
</dbReference>
<dbReference type="InterPro" id="IPR000808">
    <property type="entry name" value="Mrp-like_CS"/>
</dbReference>
<evidence type="ECO:0000256" key="1">
    <source>
        <dbReference type="ARBA" id="ARBA00022723"/>
    </source>
</evidence>
<accession>A0A0V0QIC2</accession>
<organism evidence="8 9">
    <name type="scientific">Pseudocohnilembus persalinus</name>
    <name type="common">Ciliate</name>
    <dbReference type="NCBI Taxonomy" id="266149"/>
    <lineage>
        <taxon>Eukaryota</taxon>
        <taxon>Sar</taxon>
        <taxon>Alveolata</taxon>
        <taxon>Ciliophora</taxon>
        <taxon>Intramacronucleata</taxon>
        <taxon>Oligohymenophorea</taxon>
        <taxon>Scuticociliatia</taxon>
        <taxon>Philasterida</taxon>
        <taxon>Pseudocohnilembidae</taxon>
        <taxon>Pseudocohnilembus</taxon>
    </lineage>
</organism>
<keyword evidence="8" id="KW-0378">Hydrolase</keyword>
<dbReference type="HAMAP" id="MF_02040">
    <property type="entry name" value="Mrp_NBP35"/>
    <property type="match status" value="1"/>
</dbReference>
<dbReference type="Proteomes" id="UP000054937">
    <property type="component" value="Unassembled WGS sequence"/>
</dbReference>
<evidence type="ECO:0000256" key="6">
    <source>
        <dbReference type="ARBA" id="ARBA00024036"/>
    </source>
</evidence>
<dbReference type="SUPFAM" id="SSF52540">
    <property type="entry name" value="P-loop containing nucleoside triphosphate hydrolases"/>
    <property type="match status" value="1"/>
</dbReference>
<dbReference type="FunFam" id="3.40.50.300:FF:001119">
    <property type="entry name" value="Iron-sulfur cluster carrier protein"/>
    <property type="match status" value="1"/>
</dbReference>
<dbReference type="Pfam" id="PF10609">
    <property type="entry name" value="ParA"/>
    <property type="match status" value="1"/>
</dbReference>
<keyword evidence="5" id="KW-0411">Iron-sulfur</keyword>
<dbReference type="PANTHER" id="PTHR42961">
    <property type="entry name" value="IRON-SULFUR PROTEIN NUBPL"/>
    <property type="match status" value="1"/>
</dbReference>
<dbReference type="EMBL" id="LDAU01000159">
    <property type="protein sequence ID" value="KRX01966.1"/>
    <property type="molecule type" value="Genomic_DNA"/>
</dbReference>